<organism evidence="3 4">
    <name type="scientific">Urochloa decumbens</name>
    <dbReference type="NCBI Taxonomy" id="240449"/>
    <lineage>
        <taxon>Eukaryota</taxon>
        <taxon>Viridiplantae</taxon>
        <taxon>Streptophyta</taxon>
        <taxon>Embryophyta</taxon>
        <taxon>Tracheophyta</taxon>
        <taxon>Spermatophyta</taxon>
        <taxon>Magnoliopsida</taxon>
        <taxon>Liliopsida</taxon>
        <taxon>Poales</taxon>
        <taxon>Poaceae</taxon>
        <taxon>PACMAD clade</taxon>
        <taxon>Panicoideae</taxon>
        <taxon>Panicodae</taxon>
        <taxon>Paniceae</taxon>
        <taxon>Melinidinae</taxon>
        <taxon>Urochloa</taxon>
    </lineage>
</organism>
<evidence type="ECO:0000313" key="3">
    <source>
        <dbReference type="EMBL" id="CAL5095818.1"/>
    </source>
</evidence>
<accession>A0ABC9GI44</accession>
<keyword evidence="2" id="KW-0472">Membrane</keyword>
<evidence type="ECO:0000256" key="1">
    <source>
        <dbReference type="SAM" id="MobiDB-lite"/>
    </source>
</evidence>
<reference evidence="4" key="1">
    <citation type="submission" date="2024-06" db="EMBL/GenBank/DDBJ databases">
        <authorList>
            <person name="Ryan C."/>
        </authorList>
    </citation>
    <scope>NUCLEOTIDE SEQUENCE [LARGE SCALE GENOMIC DNA]</scope>
</reference>
<keyword evidence="2" id="KW-0812">Transmembrane</keyword>
<sequence length="240" mass="24566">MQTPRYVTPPSLSLSSAPAPAWVAYWHIYHAPRTAMGSGSSRSCLSQGLAEVKCVSAARAMAMAPATRAPGGSAANRLISKSGFSVPSPIRLPRRGAAGSRAVVLGVAARSGRRDGWPGADSNSSSSSSGGGGRLVDAGMATLRRRIREARAESAEEDGIDADGDEADGGGLAPLPAEWTELERRHHGSYVAGVRGAVGLLEALLVSARPGLGAGLLAMLLLGVPASLFLACAQLFQIGR</sequence>
<feature type="region of interest" description="Disordered" evidence="1">
    <location>
        <begin position="150"/>
        <end position="169"/>
    </location>
</feature>
<keyword evidence="4" id="KW-1185">Reference proteome</keyword>
<dbReference type="PANTHER" id="PTHR33782">
    <property type="entry name" value="OS01G0121600 PROTEIN"/>
    <property type="match status" value="1"/>
</dbReference>
<evidence type="ECO:0000256" key="2">
    <source>
        <dbReference type="SAM" id="Phobius"/>
    </source>
</evidence>
<feature type="compositionally biased region" description="Acidic residues" evidence="1">
    <location>
        <begin position="155"/>
        <end position="168"/>
    </location>
</feature>
<dbReference type="PANTHER" id="PTHR33782:SF3">
    <property type="entry name" value="OS05G0516700 PROTEIN"/>
    <property type="match status" value="1"/>
</dbReference>
<reference evidence="3 4" key="2">
    <citation type="submission" date="2024-10" db="EMBL/GenBank/DDBJ databases">
        <authorList>
            <person name="Ryan C."/>
        </authorList>
    </citation>
    <scope>NUCLEOTIDE SEQUENCE [LARGE SCALE GENOMIC DNA]</scope>
</reference>
<gene>
    <name evidence="3" type="ORF">URODEC1_LOCUS116666</name>
</gene>
<feature type="region of interest" description="Disordered" evidence="1">
    <location>
        <begin position="112"/>
        <end position="136"/>
    </location>
</feature>
<protein>
    <submittedName>
        <fullName evidence="3">Uncharacterized protein</fullName>
    </submittedName>
</protein>
<dbReference type="Proteomes" id="UP001497457">
    <property type="component" value="Chromosome 9rd"/>
</dbReference>
<proteinExistence type="predicted"/>
<dbReference type="EMBL" id="OZ075119">
    <property type="protein sequence ID" value="CAL5095818.1"/>
    <property type="molecule type" value="Genomic_DNA"/>
</dbReference>
<name>A0ABC9GI44_9POAL</name>
<dbReference type="AlphaFoldDB" id="A0ABC9GI44"/>
<feature type="transmembrane region" description="Helical" evidence="2">
    <location>
        <begin position="214"/>
        <end position="236"/>
    </location>
</feature>
<evidence type="ECO:0000313" key="4">
    <source>
        <dbReference type="Proteomes" id="UP001497457"/>
    </source>
</evidence>
<keyword evidence="2" id="KW-1133">Transmembrane helix</keyword>